<proteinExistence type="predicted"/>
<dbReference type="PROSITE" id="PS50041">
    <property type="entry name" value="C_TYPE_LECTIN_2"/>
    <property type="match status" value="1"/>
</dbReference>
<dbReference type="InterPro" id="IPR050828">
    <property type="entry name" value="C-type_lectin/matrix_domain"/>
</dbReference>
<sequence>MAYASKVNMIYFRIPVKAARARVNSTCQAGFGDQGYRCVFVHRDTMEIYVNWSVHPSGFAFQGSCYARFTGVKNWDDAKAFCVANGAQLVKIDSSDENDFIKNTFLTDKVAYWIGLTDAETEGVWKWSDGSVAGYTTG</sequence>
<evidence type="ECO:0000313" key="2">
    <source>
        <dbReference type="EMBL" id="KAJ7370300.1"/>
    </source>
</evidence>
<evidence type="ECO:0000313" key="3">
    <source>
        <dbReference type="Proteomes" id="UP001163046"/>
    </source>
</evidence>
<dbReference type="PANTHER" id="PTHR45710:SF26">
    <property type="entry name" value="RH26557P"/>
    <property type="match status" value="1"/>
</dbReference>
<dbReference type="Pfam" id="PF00059">
    <property type="entry name" value="Lectin_C"/>
    <property type="match status" value="1"/>
</dbReference>
<dbReference type="Gene3D" id="3.10.100.10">
    <property type="entry name" value="Mannose-Binding Protein A, subunit A"/>
    <property type="match status" value="1"/>
</dbReference>
<dbReference type="InterPro" id="IPR016187">
    <property type="entry name" value="CTDL_fold"/>
</dbReference>
<dbReference type="SUPFAM" id="SSF56436">
    <property type="entry name" value="C-type lectin-like"/>
    <property type="match status" value="1"/>
</dbReference>
<dbReference type="OrthoDB" id="5983182at2759"/>
<organism evidence="2 3">
    <name type="scientific">Desmophyllum pertusum</name>
    <dbReference type="NCBI Taxonomy" id="174260"/>
    <lineage>
        <taxon>Eukaryota</taxon>
        <taxon>Metazoa</taxon>
        <taxon>Cnidaria</taxon>
        <taxon>Anthozoa</taxon>
        <taxon>Hexacorallia</taxon>
        <taxon>Scleractinia</taxon>
        <taxon>Caryophylliina</taxon>
        <taxon>Caryophylliidae</taxon>
        <taxon>Desmophyllum</taxon>
    </lineage>
</organism>
<dbReference type="SMART" id="SM00034">
    <property type="entry name" value="CLECT"/>
    <property type="match status" value="1"/>
</dbReference>
<dbReference type="InterPro" id="IPR001304">
    <property type="entry name" value="C-type_lectin-like"/>
</dbReference>
<accession>A0A9W9YVT9</accession>
<protein>
    <submittedName>
        <fullName evidence="2">Mannose binding</fullName>
    </submittedName>
</protein>
<feature type="domain" description="C-type lectin" evidence="1">
    <location>
        <begin position="61"/>
        <end position="138"/>
    </location>
</feature>
<dbReference type="EMBL" id="MU826868">
    <property type="protein sequence ID" value="KAJ7370300.1"/>
    <property type="molecule type" value="Genomic_DNA"/>
</dbReference>
<evidence type="ECO:0000259" key="1">
    <source>
        <dbReference type="PROSITE" id="PS50041"/>
    </source>
</evidence>
<name>A0A9W9YVT9_9CNID</name>
<keyword evidence="3" id="KW-1185">Reference proteome</keyword>
<dbReference type="Proteomes" id="UP001163046">
    <property type="component" value="Unassembled WGS sequence"/>
</dbReference>
<dbReference type="InterPro" id="IPR016186">
    <property type="entry name" value="C-type_lectin-like/link_sf"/>
</dbReference>
<gene>
    <name evidence="2" type="primary">CLEC17A_4</name>
    <name evidence="2" type="ORF">OS493_033095</name>
</gene>
<comment type="caution">
    <text evidence="2">The sequence shown here is derived from an EMBL/GenBank/DDBJ whole genome shotgun (WGS) entry which is preliminary data.</text>
</comment>
<dbReference type="AlphaFoldDB" id="A0A9W9YVT9"/>
<reference evidence="2" key="1">
    <citation type="submission" date="2023-01" db="EMBL/GenBank/DDBJ databases">
        <title>Genome assembly of the deep-sea coral Lophelia pertusa.</title>
        <authorList>
            <person name="Herrera S."/>
            <person name="Cordes E."/>
        </authorList>
    </citation>
    <scope>NUCLEOTIDE SEQUENCE</scope>
    <source>
        <strain evidence="2">USNM1676648</strain>
        <tissue evidence="2">Polyp</tissue>
    </source>
</reference>
<dbReference type="PANTHER" id="PTHR45710">
    <property type="entry name" value="C-TYPE LECTIN DOMAIN-CONTAINING PROTEIN 180"/>
    <property type="match status" value="1"/>
</dbReference>